<dbReference type="SUPFAM" id="SSF82866">
    <property type="entry name" value="Multidrug efflux transporter AcrB transmembrane domain"/>
    <property type="match status" value="1"/>
</dbReference>
<sequence>MGKRTKLNEINLEIQTKVKDLKLPKDVSFATGGASDVQTEQFTELFKVMLVSIGVVYLIMVMTFKTLRAPLAILVTLPLATIGAVGGLFLAQMSIDIGAMIGALVLIGIVVTNAIVLIDRVKQNEEHMEIREALLEAGSTRMRPILMTAIATICYDPATLCKRSNGKPSVKRTSSSCYRRLNHSHRTNSDYHSNRL</sequence>
<reference evidence="3 4" key="1">
    <citation type="submission" date="2019-03" db="EMBL/GenBank/DDBJ databases">
        <title>Genomic Encyclopedia of Type Strains, Phase IV (KMG-IV): sequencing the most valuable type-strain genomes for metagenomic binning, comparative biology and taxonomic classification.</title>
        <authorList>
            <person name="Goeker M."/>
        </authorList>
    </citation>
    <scope>NUCLEOTIDE SEQUENCE [LARGE SCALE GENOMIC DNA]</scope>
    <source>
        <strain evidence="3 4">DSM 46831</strain>
    </source>
</reference>
<dbReference type="PANTHER" id="PTHR32063:SF0">
    <property type="entry name" value="SWARMING MOTILITY PROTEIN SWRC"/>
    <property type="match status" value="1"/>
</dbReference>
<proteinExistence type="predicted"/>
<keyword evidence="2" id="KW-1133">Transmembrane helix</keyword>
<accession>A0A4R2RQ15</accession>
<feature type="region of interest" description="Disordered" evidence="1">
    <location>
        <begin position="164"/>
        <end position="196"/>
    </location>
</feature>
<organism evidence="3 4">
    <name type="scientific">Baia soyae</name>
    <dbReference type="NCBI Taxonomy" id="1544746"/>
    <lineage>
        <taxon>Bacteria</taxon>
        <taxon>Bacillati</taxon>
        <taxon>Bacillota</taxon>
        <taxon>Bacilli</taxon>
        <taxon>Bacillales</taxon>
        <taxon>Thermoactinomycetaceae</taxon>
        <taxon>Baia</taxon>
    </lineage>
</organism>
<dbReference type="InterPro" id="IPR001036">
    <property type="entry name" value="Acrflvin-R"/>
</dbReference>
<dbReference type="GO" id="GO:0042910">
    <property type="term" value="F:xenobiotic transmembrane transporter activity"/>
    <property type="evidence" value="ECO:0007669"/>
    <property type="project" value="TreeGrafter"/>
</dbReference>
<evidence type="ECO:0000256" key="1">
    <source>
        <dbReference type="SAM" id="MobiDB-lite"/>
    </source>
</evidence>
<dbReference type="AlphaFoldDB" id="A0A4R2RQ15"/>
<evidence type="ECO:0000313" key="4">
    <source>
        <dbReference type="Proteomes" id="UP000294746"/>
    </source>
</evidence>
<dbReference type="PRINTS" id="PR00702">
    <property type="entry name" value="ACRIFLAVINRP"/>
</dbReference>
<feature type="compositionally biased region" description="Basic and acidic residues" evidence="1">
    <location>
        <begin position="187"/>
        <end position="196"/>
    </location>
</feature>
<dbReference type="Proteomes" id="UP000294746">
    <property type="component" value="Unassembled WGS sequence"/>
</dbReference>
<dbReference type="Gene3D" id="1.20.1640.10">
    <property type="entry name" value="Multidrug efflux transporter AcrB transmembrane domain"/>
    <property type="match status" value="1"/>
</dbReference>
<dbReference type="PANTHER" id="PTHR32063">
    <property type="match status" value="1"/>
</dbReference>
<feature type="transmembrane region" description="Helical" evidence="2">
    <location>
        <begin position="45"/>
        <end position="64"/>
    </location>
</feature>
<keyword evidence="2" id="KW-0472">Membrane</keyword>
<feature type="transmembrane region" description="Helical" evidence="2">
    <location>
        <begin position="97"/>
        <end position="118"/>
    </location>
</feature>
<evidence type="ECO:0000313" key="3">
    <source>
        <dbReference type="EMBL" id="TCP65333.1"/>
    </source>
</evidence>
<keyword evidence="2" id="KW-0812">Transmembrane</keyword>
<name>A0A4R2RQ15_9BACL</name>
<dbReference type="Gene3D" id="3.30.70.1440">
    <property type="entry name" value="Multidrug efflux transporter AcrB pore domain"/>
    <property type="match status" value="1"/>
</dbReference>
<keyword evidence="4" id="KW-1185">Reference proteome</keyword>
<dbReference type="Pfam" id="PF00873">
    <property type="entry name" value="ACR_tran"/>
    <property type="match status" value="1"/>
</dbReference>
<dbReference type="EMBL" id="SLXV01000034">
    <property type="protein sequence ID" value="TCP65333.1"/>
    <property type="molecule type" value="Genomic_DNA"/>
</dbReference>
<dbReference type="GO" id="GO:0005886">
    <property type="term" value="C:plasma membrane"/>
    <property type="evidence" value="ECO:0007669"/>
    <property type="project" value="TreeGrafter"/>
</dbReference>
<protein>
    <submittedName>
        <fullName evidence="3">AcrB/AcrD/AcrF family protein</fullName>
    </submittedName>
</protein>
<evidence type="ECO:0000256" key="2">
    <source>
        <dbReference type="SAM" id="Phobius"/>
    </source>
</evidence>
<feature type="transmembrane region" description="Helical" evidence="2">
    <location>
        <begin position="71"/>
        <end position="91"/>
    </location>
</feature>
<comment type="caution">
    <text evidence="3">The sequence shown here is derived from an EMBL/GenBank/DDBJ whole genome shotgun (WGS) entry which is preliminary data.</text>
</comment>
<gene>
    <name evidence="3" type="ORF">EDD57_13419</name>
</gene>